<feature type="domain" description="D-isomer specific 2-hydroxyacid dehydrogenase catalytic" evidence="3">
    <location>
        <begin position="18"/>
        <end position="307"/>
    </location>
</feature>
<keyword evidence="1 2" id="KW-0560">Oxidoreductase</keyword>
<dbReference type="EMBL" id="CM001167">
    <property type="protein sequence ID" value="EGJ71342.1"/>
    <property type="molecule type" value="Genomic_DNA"/>
</dbReference>
<dbReference type="InterPro" id="IPR006139">
    <property type="entry name" value="D-isomer_2_OHA_DH_cat_dom"/>
</dbReference>
<dbReference type="GO" id="GO:0051287">
    <property type="term" value="F:NAD binding"/>
    <property type="evidence" value="ECO:0007669"/>
    <property type="project" value="InterPro"/>
</dbReference>
<evidence type="ECO:0000313" key="5">
    <source>
        <dbReference type="EMBL" id="EGJ71342.1"/>
    </source>
</evidence>
<dbReference type="InterPro" id="IPR006140">
    <property type="entry name" value="D-isomer_DH_NAD-bd"/>
</dbReference>
<dbReference type="GO" id="GO:0004617">
    <property type="term" value="F:phosphoglycerate dehydrogenase activity"/>
    <property type="evidence" value="ECO:0007669"/>
    <property type="project" value="UniProtKB-EC"/>
</dbReference>
<feature type="domain" description="D-isomer specific 2-hydroxyacid dehydrogenase NAD-binding" evidence="4">
    <location>
        <begin position="126"/>
        <end position="258"/>
    </location>
</feature>
<proteinExistence type="inferred from homology"/>
<evidence type="ECO:0000256" key="2">
    <source>
        <dbReference type="RuleBase" id="RU003719"/>
    </source>
</evidence>
<accession>F3ZU97</accession>
<dbReference type="FunFam" id="3.40.50.720:FF:000492">
    <property type="entry name" value="D3-phosphoglycerate dehydrogenase, putative"/>
    <property type="match status" value="1"/>
</dbReference>
<reference evidence="5 6" key="1">
    <citation type="journal article" date="2011" name="Stand. Genomic Sci.">
        <title>Non-contiguous finished genome sequence of Bacteroides coprosuis type strain (PC139).</title>
        <authorList>
            <person name="Land M."/>
            <person name="Held B."/>
            <person name="Gronow S."/>
            <person name="Abt B."/>
            <person name="Lucas S."/>
            <person name="Del Rio T.G."/>
            <person name="Nolan M."/>
            <person name="Tice H."/>
            <person name="Cheng J.F."/>
            <person name="Pitluck S."/>
            <person name="Liolios K."/>
            <person name="Pagani I."/>
            <person name="Ivanova N."/>
            <person name="Mavromatis K."/>
            <person name="Mikhailova N."/>
            <person name="Pati A."/>
            <person name="Tapia R."/>
            <person name="Han C."/>
            <person name="Goodwin L."/>
            <person name="Chen A."/>
            <person name="Palaniappan K."/>
            <person name="Hauser L."/>
            <person name="Brambilla E.M."/>
            <person name="Rohde M."/>
            <person name="Goker M."/>
            <person name="Detter J.C."/>
            <person name="Woyke T."/>
            <person name="Bristow J."/>
            <person name="Eisen J.A."/>
            <person name="Markowitz V."/>
            <person name="Hugenholtz P."/>
            <person name="Kyrpides N.C."/>
            <person name="Klenk H.P."/>
            <person name="Lapidus A."/>
        </authorList>
    </citation>
    <scope>NUCLEOTIDE SEQUENCE</scope>
    <source>
        <strain evidence="5 6">DSM 18011</strain>
    </source>
</reference>
<dbReference type="HOGENOM" id="CLU_019796_1_3_10"/>
<name>F3ZU97_9BACE</name>
<dbReference type="InterPro" id="IPR036291">
    <property type="entry name" value="NAD(P)-bd_dom_sf"/>
</dbReference>
<dbReference type="Pfam" id="PF00389">
    <property type="entry name" value="2-Hacid_dh"/>
    <property type="match status" value="1"/>
</dbReference>
<dbReference type="SUPFAM" id="SSF51735">
    <property type="entry name" value="NAD(P)-binding Rossmann-fold domains"/>
    <property type="match status" value="1"/>
</dbReference>
<keyword evidence="6" id="KW-1185">Reference proteome</keyword>
<dbReference type="STRING" id="679937.Bcop_1138"/>
<evidence type="ECO:0000256" key="1">
    <source>
        <dbReference type="ARBA" id="ARBA00023002"/>
    </source>
</evidence>
<dbReference type="AlphaFoldDB" id="F3ZU97"/>
<sequence length="307" mass="33760">MNRIEVLLATQKPFAQSAIQQMEEALGAANIKLEQLEAYADRKELMERLKNVDALIVRSDIIDKEIIKAGNQLKVIVRAGSGFDNIDIKAAHDAGVIVMNTPGQNANAVAELVFGMLLWGARNGFNGVSGFELKGKTLGIHAFGNVGQNVARIAKGFGMNVLAYDPYTPSVVIYRSGVEPVSCAEELYSKSDIISIHLPYTPLTKKVINRELLQNLPEKAILINTARKEVIHEEDLIAMMKERPQMKYLTDIAPAHPAEFLEMGNRYFATPKKMGAQTLEANSNAAVAAARELINYFESGNVDFKVN</sequence>
<comment type="similarity">
    <text evidence="2">Belongs to the D-isomer specific 2-hydroxyacid dehydrogenase family.</text>
</comment>
<dbReference type="eggNOG" id="COG1052">
    <property type="taxonomic scope" value="Bacteria"/>
</dbReference>
<dbReference type="SUPFAM" id="SSF52283">
    <property type="entry name" value="Formate/glycerate dehydrogenase catalytic domain-like"/>
    <property type="match status" value="1"/>
</dbReference>
<dbReference type="Gene3D" id="3.40.50.720">
    <property type="entry name" value="NAD(P)-binding Rossmann-like Domain"/>
    <property type="match status" value="2"/>
</dbReference>
<dbReference type="InterPro" id="IPR029753">
    <property type="entry name" value="D-isomer_DH_CS"/>
</dbReference>
<gene>
    <name evidence="5" type="ORF">Bcop_1138</name>
</gene>
<evidence type="ECO:0000313" key="6">
    <source>
        <dbReference type="Proteomes" id="UP000018439"/>
    </source>
</evidence>
<dbReference type="Proteomes" id="UP000018439">
    <property type="component" value="Chromosome"/>
</dbReference>
<dbReference type="PROSITE" id="PS00670">
    <property type="entry name" value="D_2_HYDROXYACID_DH_2"/>
    <property type="match status" value="1"/>
</dbReference>
<dbReference type="PANTHER" id="PTHR42938:SF47">
    <property type="entry name" value="HYDROXYPYRUVATE REDUCTASE"/>
    <property type="match status" value="1"/>
</dbReference>
<dbReference type="OrthoDB" id="9777288at2"/>
<evidence type="ECO:0000259" key="3">
    <source>
        <dbReference type="Pfam" id="PF00389"/>
    </source>
</evidence>
<dbReference type="Pfam" id="PF02826">
    <property type="entry name" value="2-Hacid_dh_C"/>
    <property type="match status" value="1"/>
</dbReference>
<protein>
    <submittedName>
        <fullName evidence="5">Phosphoglycerate dehydrogenase</fullName>
        <ecNumber evidence="5">1.1.1.95</ecNumber>
    </submittedName>
</protein>
<evidence type="ECO:0000259" key="4">
    <source>
        <dbReference type="Pfam" id="PF02826"/>
    </source>
</evidence>
<dbReference type="PANTHER" id="PTHR42938">
    <property type="entry name" value="FORMATE DEHYDROGENASE 1"/>
    <property type="match status" value="1"/>
</dbReference>
<organism evidence="5 6">
    <name type="scientific">Bacteroides coprosuis DSM 18011</name>
    <dbReference type="NCBI Taxonomy" id="679937"/>
    <lineage>
        <taxon>Bacteria</taxon>
        <taxon>Pseudomonadati</taxon>
        <taxon>Bacteroidota</taxon>
        <taxon>Bacteroidia</taxon>
        <taxon>Bacteroidales</taxon>
        <taxon>Bacteroidaceae</taxon>
        <taxon>Bacteroides</taxon>
    </lineage>
</organism>
<dbReference type="EC" id="1.1.1.95" evidence="5"/>